<accession>A0A914XR19</accession>
<proteinExistence type="predicted"/>
<reference evidence="2" key="1">
    <citation type="submission" date="2022-11" db="UniProtKB">
        <authorList>
            <consortium name="WormBaseParasite"/>
        </authorList>
    </citation>
    <scope>IDENTIFICATION</scope>
</reference>
<dbReference type="WBParaSite" id="PSAMB.scaffold9424size4998.g32429.t1">
    <property type="protein sequence ID" value="PSAMB.scaffold9424size4998.g32429.t1"/>
    <property type="gene ID" value="PSAMB.scaffold9424size4998.g32429"/>
</dbReference>
<evidence type="ECO:0000313" key="2">
    <source>
        <dbReference type="WBParaSite" id="PSAMB.scaffold9424size4998.g32429.t1"/>
    </source>
</evidence>
<dbReference type="Proteomes" id="UP000887566">
    <property type="component" value="Unplaced"/>
</dbReference>
<protein>
    <submittedName>
        <fullName evidence="2">C-type lectin domain-containing protein</fullName>
    </submittedName>
</protein>
<dbReference type="SUPFAM" id="SSF56436">
    <property type="entry name" value="C-type lectin-like"/>
    <property type="match status" value="1"/>
</dbReference>
<dbReference type="InterPro" id="IPR016187">
    <property type="entry name" value="CTDL_fold"/>
</dbReference>
<name>A0A914XR19_9BILA</name>
<dbReference type="AlphaFoldDB" id="A0A914XR19"/>
<organism evidence="1 2">
    <name type="scientific">Plectus sambesii</name>
    <dbReference type="NCBI Taxonomy" id="2011161"/>
    <lineage>
        <taxon>Eukaryota</taxon>
        <taxon>Metazoa</taxon>
        <taxon>Ecdysozoa</taxon>
        <taxon>Nematoda</taxon>
        <taxon>Chromadorea</taxon>
        <taxon>Plectida</taxon>
        <taxon>Plectina</taxon>
        <taxon>Plectoidea</taxon>
        <taxon>Plectidae</taxon>
        <taxon>Plectus</taxon>
    </lineage>
</organism>
<keyword evidence="1" id="KW-1185">Reference proteome</keyword>
<evidence type="ECO:0000313" key="1">
    <source>
        <dbReference type="Proteomes" id="UP000887566"/>
    </source>
</evidence>
<sequence length="175" mass="19560">MQAVTRELISTYSLYTDYVWTGLEPINSSAALTDKNNWGYYYRNGTVVVPAYQQPWKAGQPSGSNRAFFTPNGGVLSTAAEAGSTFYMCEYEEALKQPVTDLEQKCVNLMSSSVLTWFVNDVCYVLQTAVSKNYNDAKVACTALNGYDGHLAHVRTMEELWIAEALRLVRCTLIH</sequence>